<reference evidence="1" key="2">
    <citation type="journal article" date="2015" name="Fish Shellfish Immunol.">
        <title>Early steps in the European eel (Anguilla anguilla)-Vibrio vulnificus interaction in the gills: Role of the RtxA13 toxin.</title>
        <authorList>
            <person name="Callol A."/>
            <person name="Pajuelo D."/>
            <person name="Ebbesson L."/>
            <person name="Teles M."/>
            <person name="MacKenzie S."/>
            <person name="Amaro C."/>
        </authorList>
    </citation>
    <scope>NUCLEOTIDE SEQUENCE</scope>
</reference>
<organism evidence="1">
    <name type="scientific">Anguilla anguilla</name>
    <name type="common">European freshwater eel</name>
    <name type="synonym">Muraena anguilla</name>
    <dbReference type="NCBI Taxonomy" id="7936"/>
    <lineage>
        <taxon>Eukaryota</taxon>
        <taxon>Metazoa</taxon>
        <taxon>Chordata</taxon>
        <taxon>Craniata</taxon>
        <taxon>Vertebrata</taxon>
        <taxon>Euteleostomi</taxon>
        <taxon>Actinopterygii</taxon>
        <taxon>Neopterygii</taxon>
        <taxon>Teleostei</taxon>
        <taxon>Anguilliformes</taxon>
        <taxon>Anguillidae</taxon>
        <taxon>Anguilla</taxon>
    </lineage>
</organism>
<evidence type="ECO:0000313" key="1">
    <source>
        <dbReference type="EMBL" id="JAH21977.1"/>
    </source>
</evidence>
<proteinExistence type="predicted"/>
<dbReference type="EMBL" id="GBXM01086600">
    <property type="protein sequence ID" value="JAH21977.1"/>
    <property type="molecule type" value="Transcribed_RNA"/>
</dbReference>
<sequence length="30" mass="3495">MEKNSSNEIPFVTCLIICLFKPKFMTTMVE</sequence>
<dbReference type="AlphaFoldDB" id="A0A0E9QZQ5"/>
<reference evidence="1" key="1">
    <citation type="submission" date="2014-11" db="EMBL/GenBank/DDBJ databases">
        <authorList>
            <person name="Amaro Gonzalez C."/>
        </authorList>
    </citation>
    <scope>NUCLEOTIDE SEQUENCE</scope>
</reference>
<accession>A0A0E9QZQ5</accession>
<name>A0A0E9QZQ5_ANGAN</name>
<protein>
    <submittedName>
        <fullName evidence="1">Uncharacterized protein</fullName>
    </submittedName>
</protein>